<dbReference type="Proteomes" id="UP000828390">
    <property type="component" value="Unassembled WGS sequence"/>
</dbReference>
<keyword evidence="2" id="KW-1185">Reference proteome</keyword>
<accession>A0A9D4F3L7</accession>
<reference evidence="1" key="1">
    <citation type="journal article" date="2019" name="bioRxiv">
        <title>The Genome of the Zebra Mussel, Dreissena polymorpha: A Resource for Invasive Species Research.</title>
        <authorList>
            <person name="McCartney M.A."/>
            <person name="Auch B."/>
            <person name="Kono T."/>
            <person name="Mallez S."/>
            <person name="Zhang Y."/>
            <person name="Obille A."/>
            <person name="Becker A."/>
            <person name="Abrahante J.E."/>
            <person name="Garbe J."/>
            <person name="Badalamenti J.P."/>
            <person name="Herman A."/>
            <person name="Mangelson H."/>
            <person name="Liachko I."/>
            <person name="Sullivan S."/>
            <person name="Sone E.D."/>
            <person name="Koren S."/>
            <person name="Silverstein K.A.T."/>
            <person name="Beckman K.B."/>
            <person name="Gohl D.M."/>
        </authorList>
    </citation>
    <scope>NUCLEOTIDE SEQUENCE</scope>
    <source>
        <strain evidence="1">Duluth1</strain>
        <tissue evidence="1">Whole animal</tissue>
    </source>
</reference>
<comment type="caution">
    <text evidence="1">The sequence shown here is derived from an EMBL/GenBank/DDBJ whole genome shotgun (WGS) entry which is preliminary data.</text>
</comment>
<proteinExistence type="predicted"/>
<protein>
    <submittedName>
        <fullName evidence="1">Uncharacterized protein</fullName>
    </submittedName>
</protein>
<gene>
    <name evidence="1" type="ORF">DPMN_168577</name>
</gene>
<organism evidence="1 2">
    <name type="scientific">Dreissena polymorpha</name>
    <name type="common">Zebra mussel</name>
    <name type="synonym">Mytilus polymorpha</name>
    <dbReference type="NCBI Taxonomy" id="45954"/>
    <lineage>
        <taxon>Eukaryota</taxon>
        <taxon>Metazoa</taxon>
        <taxon>Spiralia</taxon>
        <taxon>Lophotrochozoa</taxon>
        <taxon>Mollusca</taxon>
        <taxon>Bivalvia</taxon>
        <taxon>Autobranchia</taxon>
        <taxon>Heteroconchia</taxon>
        <taxon>Euheterodonta</taxon>
        <taxon>Imparidentia</taxon>
        <taxon>Neoheterodontei</taxon>
        <taxon>Myida</taxon>
        <taxon>Dreissenoidea</taxon>
        <taxon>Dreissenidae</taxon>
        <taxon>Dreissena</taxon>
    </lineage>
</organism>
<name>A0A9D4F3L7_DREPO</name>
<sequence>MVWWVGKGFRAILNHSFIKCKQRGVLKAFSQGVPTMSWIMHDDMQDVLAGPV</sequence>
<reference evidence="1" key="2">
    <citation type="submission" date="2020-11" db="EMBL/GenBank/DDBJ databases">
        <authorList>
            <person name="McCartney M.A."/>
            <person name="Auch B."/>
            <person name="Kono T."/>
            <person name="Mallez S."/>
            <person name="Becker A."/>
            <person name="Gohl D.M."/>
            <person name="Silverstein K.A.T."/>
            <person name="Koren S."/>
            <person name="Bechman K.B."/>
            <person name="Herman A."/>
            <person name="Abrahante J.E."/>
            <person name="Garbe J."/>
        </authorList>
    </citation>
    <scope>NUCLEOTIDE SEQUENCE</scope>
    <source>
        <strain evidence="1">Duluth1</strain>
        <tissue evidence="1">Whole animal</tissue>
    </source>
</reference>
<evidence type="ECO:0000313" key="1">
    <source>
        <dbReference type="EMBL" id="KAH3790378.1"/>
    </source>
</evidence>
<dbReference type="EMBL" id="JAIWYP010000008">
    <property type="protein sequence ID" value="KAH3790378.1"/>
    <property type="molecule type" value="Genomic_DNA"/>
</dbReference>
<dbReference type="AlphaFoldDB" id="A0A9D4F3L7"/>
<evidence type="ECO:0000313" key="2">
    <source>
        <dbReference type="Proteomes" id="UP000828390"/>
    </source>
</evidence>